<dbReference type="AlphaFoldDB" id="A0A8J6B5C2"/>
<feature type="domain" description="Methyltransferase" evidence="7">
    <location>
        <begin position="49"/>
        <end position="126"/>
    </location>
</feature>
<dbReference type="Pfam" id="PF13649">
    <property type="entry name" value="Methyltransf_25"/>
    <property type="match status" value="1"/>
</dbReference>
<dbReference type="InterPro" id="IPR029063">
    <property type="entry name" value="SAM-dependent_MTases_sf"/>
</dbReference>
<evidence type="ECO:0000256" key="3">
    <source>
        <dbReference type="ARBA" id="ARBA00022679"/>
    </source>
</evidence>
<accession>A0A8J6B5C2</accession>
<evidence type="ECO:0000256" key="2">
    <source>
        <dbReference type="ARBA" id="ARBA00022603"/>
    </source>
</evidence>
<dbReference type="Proteomes" id="UP000717585">
    <property type="component" value="Unassembled WGS sequence"/>
</dbReference>
<dbReference type="Gene3D" id="2.70.160.11">
    <property type="entry name" value="Hnrnp arginine n-methyltransferase1"/>
    <property type="match status" value="1"/>
</dbReference>
<keyword evidence="10" id="KW-1185">Reference proteome</keyword>
<evidence type="ECO:0000313" key="9">
    <source>
        <dbReference type="EMBL" id="KAG9393197.1"/>
    </source>
</evidence>
<dbReference type="Gene3D" id="3.40.50.150">
    <property type="entry name" value="Vaccinia Virus protein VP39"/>
    <property type="match status" value="1"/>
</dbReference>
<dbReference type="InterPro" id="IPR055135">
    <property type="entry name" value="PRMT_dom"/>
</dbReference>
<dbReference type="GO" id="GO:0035242">
    <property type="term" value="F:protein-arginine omega-N asymmetric methyltransferase activity"/>
    <property type="evidence" value="ECO:0007669"/>
    <property type="project" value="UniProtKB-EC"/>
</dbReference>
<dbReference type="GO" id="GO:0032259">
    <property type="term" value="P:methylation"/>
    <property type="evidence" value="ECO:0007669"/>
    <property type="project" value="UniProtKB-KW"/>
</dbReference>
<feature type="domain" description="Protein arginine N-methyltransferase" evidence="8">
    <location>
        <begin position="156"/>
        <end position="318"/>
    </location>
</feature>
<sequence>MEEATAKDYYFDSYSHFGIHSEMLDDTQRTLAYRDAIKRNPELFKDKIVMDVGCGTGILSFFALQAGAKHVYAVDSSTIIHKAREIAQCNGFGPDRITFIHGKVEDITLGNELPSKVDAIISEWMGYFCLYESMLDSVLFARDNFLNEDGAILPNKCNIYLSVMTDDEGKGNRIDSWDNVYGFNYGPIKEWALVEPVTDTVNPNNIASKPFIVQSIDIMKATVPELDFAINFSMPAQKETWCQGFVGWFDVDFDLGKVPIKLSTSPWQKPTHWCQCLFYTKDDYFVTEEDVIEGTLSLSKNARNVRDLDVTIEWAVGDESFTSAYKMR</sequence>
<evidence type="ECO:0000256" key="4">
    <source>
        <dbReference type="ARBA" id="ARBA00022691"/>
    </source>
</evidence>
<dbReference type="EC" id="2.1.1.319" evidence="1"/>
<evidence type="ECO:0000256" key="1">
    <source>
        <dbReference type="ARBA" id="ARBA00011925"/>
    </source>
</evidence>
<name>A0A8J6B5C2_9EUKA</name>
<dbReference type="InterPro" id="IPR025799">
    <property type="entry name" value="Arg_MeTrfase"/>
</dbReference>
<gene>
    <name evidence="9" type="ORF">J8273_3329</name>
</gene>
<dbReference type="PROSITE" id="PS51678">
    <property type="entry name" value="SAM_MT_PRMT"/>
    <property type="match status" value="1"/>
</dbReference>
<evidence type="ECO:0000259" key="8">
    <source>
        <dbReference type="Pfam" id="PF22528"/>
    </source>
</evidence>
<dbReference type="OrthoDB" id="7848332at2759"/>
<dbReference type="PANTHER" id="PTHR11006">
    <property type="entry name" value="PROTEIN ARGININE N-METHYLTRANSFERASE"/>
    <property type="match status" value="1"/>
</dbReference>
<dbReference type="FunFam" id="3.40.50.150:FF:000003">
    <property type="entry name" value="Blast:Protein arginine N-methyltransferase 1"/>
    <property type="match status" value="1"/>
</dbReference>
<evidence type="ECO:0000259" key="7">
    <source>
        <dbReference type="Pfam" id="PF13649"/>
    </source>
</evidence>
<organism evidence="9 10">
    <name type="scientific">Carpediemonas membranifera</name>
    <dbReference type="NCBI Taxonomy" id="201153"/>
    <lineage>
        <taxon>Eukaryota</taxon>
        <taxon>Metamonada</taxon>
        <taxon>Carpediemonas-like organisms</taxon>
        <taxon>Carpediemonas</taxon>
    </lineage>
</organism>
<dbReference type="EMBL" id="JAHDYR010000025">
    <property type="protein sequence ID" value="KAG9393197.1"/>
    <property type="molecule type" value="Genomic_DNA"/>
</dbReference>
<dbReference type="InterPro" id="IPR041698">
    <property type="entry name" value="Methyltransf_25"/>
</dbReference>
<dbReference type="PANTHER" id="PTHR11006:SF53">
    <property type="entry name" value="PROTEIN ARGININE N-METHYLTRANSFERASE 3"/>
    <property type="match status" value="1"/>
</dbReference>
<dbReference type="Pfam" id="PF22528">
    <property type="entry name" value="PRMT_C"/>
    <property type="match status" value="1"/>
</dbReference>
<evidence type="ECO:0000313" key="10">
    <source>
        <dbReference type="Proteomes" id="UP000717585"/>
    </source>
</evidence>
<proteinExistence type="predicted"/>
<comment type="caution">
    <text evidence="9">The sequence shown here is derived from an EMBL/GenBank/DDBJ whole genome shotgun (WGS) entry which is preliminary data.</text>
</comment>
<evidence type="ECO:0000256" key="6">
    <source>
        <dbReference type="PROSITE-ProRule" id="PRU01015"/>
    </source>
</evidence>
<comment type="catalytic activity">
    <reaction evidence="5">
        <text>L-arginyl-[protein] + S-adenosyl-L-methionine = N(omega)-methyl-L-arginyl-[protein] + S-adenosyl-L-homocysteine + H(+)</text>
        <dbReference type="Rhea" id="RHEA:48100"/>
        <dbReference type="Rhea" id="RHEA-COMP:10532"/>
        <dbReference type="Rhea" id="RHEA-COMP:11990"/>
        <dbReference type="ChEBI" id="CHEBI:15378"/>
        <dbReference type="ChEBI" id="CHEBI:29965"/>
        <dbReference type="ChEBI" id="CHEBI:57856"/>
        <dbReference type="ChEBI" id="CHEBI:59789"/>
        <dbReference type="ChEBI" id="CHEBI:65280"/>
    </reaction>
    <physiologicalReaction direction="left-to-right" evidence="5">
        <dbReference type="Rhea" id="RHEA:48101"/>
    </physiologicalReaction>
</comment>
<dbReference type="GO" id="GO:0042054">
    <property type="term" value="F:histone methyltransferase activity"/>
    <property type="evidence" value="ECO:0007669"/>
    <property type="project" value="TreeGrafter"/>
</dbReference>
<dbReference type="SUPFAM" id="SSF53335">
    <property type="entry name" value="S-adenosyl-L-methionine-dependent methyltransferases"/>
    <property type="match status" value="1"/>
</dbReference>
<keyword evidence="4 6" id="KW-0949">S-adenosyl-L-methionine</keyword>
<keyword evidence="2 6" id="KW-0489">Methyltransferase</keyword>
<protein>
    <recommendedName>
        <fullName evidence="1">type I protein arginine methyltransferase</fullName>
        <ecNumber evidence="1">2.1.1.319</ecNumber>
    </recommendedName>
</protein>
<dbReference type="GO" id="GO:0005634">
    <property type="term" value="C:nucleus"/>
    <property type="evidence" value="ECO:0007669"/>
    <property type="project" value="TreeGrafter"/>
</dbReference>
<keyword evidence="3 6" id="KW-0808">Transferase</keyword>
<dbReference type="CDD" id="cd02440">
    <property type="entry name" value="AdoMet_MTases"/>
    <property type="match status" value="1"/>
</dbReference>
<evidence type="ECO:0000256" key="5">
    <source>
        <dbReference type="ARBA" id="ARBA00049303"/>
    </source>
</evidence>
<reference evidence="9" key="1">
    <citation type="submission" date="2021-05" db="EMBL/GenBank/DDBJ databases">
        <title>A free-living protist that lacks canonical eukaryotic 1 DNA replication and segregation systems.</title>
        <authorList>
            <person name="Salas-Leiva D.E."/>
            <person name="Tromer E.C."/>
            <person name="Curtis B.A."/>
            <person name="Jerlstrom-Hultqvist J."/>
            <person name="Kolisko M."/>
            <person name="Yi Z."/>
            <person name="Salas-Leiva J.S."/>
            <person name="Gallot-Lavallee L."/>
            <person name="Kops G.J.P.L."/>
            <person name="Archibald J.M."/>
            <person name="Simpson A.G.B."/>
            <person name="Roger A.J."/>
        </authorList>
    </citation>
    <scope>NUCLEOTIDE SEQUENCE</scope>
    <source>
        <strain evidence="9">BICM</strain>
    </source>
</reference>